<dbReference type="Gene3D" id="2.80.10.50">
    <property type="match status" value="1"/>
</dbReference>
<dbReference type="SUPFAM" id="SSF50353">
    <property type="entry name" value="Cytokine"/>
    <property type="match status" value="1"/>
</dbReference>
<keyword evidence="11" id="KW-1185">Reference proteome</keyword>
<keyword evidence="7 10" id="KW-0964">Secreted</keyword>
<reference evidence="12" key="1">
    <citation type="submission" date="2025-08" db="UniProtKB">
        <authorList>
            <consortium name="RefSeq"/>
        </authorList>
    </citation>
    <scope>IDENTIFICATION</scope>
</reference>
<dbReference type="RefSeq" id="XP_026634756.1">
    <property type="nucleotide sequence ID" value="XM_026778955.1"/>
</dbReference>
<dbReference type="CDD" id="cd23298">
    <property type="entry name" value="beta-trefoil_IL18"/>
    <property type="match status" value="1"/>
</dbReference>
<comment type="subcellular location">
    <subcellularLocation>
        <location evidence="1">Cytoplasm</location>
    </subcellularLocation>
    <subcellularLocation>
        <location evidence="2 10">Secreted</location>
    </subcellularLocation>
</comment>
<dbReference type="InterPro" id="IPR015529">
    <property type="entry name" value="IL-18"/>
</dbReference>
<evidence type="ECO:0000256" key="1">
    <source>
        <dbReference type="ARBA" id="ARBA00004496"/>
    </source>
</evidence>
<proteinExistence type="inferred from homology"/>
<sequence length="195" mass="22181">MLAATLDEGSCINFREMAFIDNTLYFIPEDDGDLKSDNFGKRRSTTCVIRDMNDQVLLVIGRERQAVFEDMPDADQHANPQTRLIIHSYTDCHSRGEAVTLSVKHGKMSTLSCKDKGIAFKEMDPPEYIDGTKSDLIFFLRSVPGHNKMQFESSMHEGHFLACEKEGDFFKLTLKKKDKNRDKSVMFTVTSLPQS</sequence>
<evidence type="ECO:0000256" key="4">
    <source>
        <dbReference type="ARBA" id="ARBA00016740"/>
    </source>
</evidence>
<dbReference type="InterPro" id="IPR000975">
    <property type="entry name" value="IL-1_fam"/>
</dbReference>
<dbReference type="PRINTS" id="PR01933">
    <property type="entry name" value="INTRLEUKIN18"/>
</dbReference>
<evidence type="ECO:0000256" key="6">
    <source>
        <dbReference type="ARBA" id="ARBA00022514"/>
    </source>
</evidence>
<dbReference type="InterPro" id="IPR008996">
    <property type="entry name" value="IL1/FGF"/>
</dbReference>
<name>A0ABM1TYE4_MICOH</name>
<dbReference type="Pfam" id="PF00340">
    <property type="entry name" value="IL1"/>
    <property type="match status" value="1"/>
</dbReference>
<dbReference type="PANTHER" id="PTHR10078:SF35">
    <property type="entry name" value="INTERLEUKIN-18"/>
    <property type="match status" value="1"/>
</dbReference>
<evidence type="ECO:0000256" key="2">
    <source>
        <dbReference type="ARBA" id="ARBA00004613"/>
    </source>
</evidence>
<evidence type="ECO:0000256" key="9">
    <source>
        <dbReference type="ARBA" id="ARBA00033736"/>
    </source>
</evidence>
<evidence type="ECO:0000256" key="10">
    <source>
        <dbReference type="PIRNR" id="PIRNR015162"/>
    </source>
</evidence>
<organism evidence="11 12">
    <name type="scientific">Microtus ochrogaster</name>
    <name type="common">Prairie vole</name>
    <dbReference type="NCBI Taxonomy" id="79684"/>
    <lineage>
        <taxon>Eukaryota</taxon>
        <taxon>Metazoa</taxon>
        <taxon>Chordata</taxon>
        <taxon>Craniata</taxon>
        <taxon>Vertebrata</taxon>
        <taxon>Euteleostomi</taxon>
        <taxon>Mammalia</taxon>
        <taxon>Eutheria</taxon>
        <taxon>Euarchontoglires</taxon>
        <taxon>Glires</taxon>
        <taxon>Rodentia</taxon>
        <taxon>Myomorpha</taxon>
        <taxon>Muroidea</taxon>
        <taxon>Cricetidae</taxon>
        <taxon>Arvicolinae</taxon>
        <taxon>Microtus</taxon>
    </lineage>
</organism>
<evidence type="ECO:0000313" key="11">
    <source>
        <dbReference type="Proteomes" id="UP000694915"/>
    </source>
</evidence>
<evidence type="ECO:0000256" key="3">
    <source>
        <dbReference type="ARBA" id="ARBA00010448"/>
    </source>
</evidence>
<comment type="subunit">
    <text evidence="8">Forms a ternary complex with ligand-binding receptor subunit IL18R1 and signaling receptor subunit IL18RAP at the plasma membrane. Mature IL18 first binds to IL18R1 forming a low affinity binary complex, which then interacts with IL18RAP to form a high affinity ternary complex that signals inside the cell. Interacts with cargo receptor TMED10; the interaction mediates the translocation from the cytoplasm into the ERGIC (endoplasmic reticulum-Golgi intermediate compartment) and thereby secretion.</text>
</comment>
<comment type="function">
    <text evidence="9 10">Pro-inflammatory cytokine primarily involved in epithelial barrier repair, polarized T-helper 1 (Th1) cell and natural killer (NK) cell immune responses. Upon binding to IL18R1 and IL18RAP, forms a signaling ternary complex which activates NF-kappa-B, triggering synthesis of inflammatory mediators. Synergizes with IL12/interleukin-12 to induce IFNG synthesis from T-helper 1 (Th1) cells and natural killer (NK) cells. Involved in transduction of inflammation downstream of pyroptosis: its mature form is specifically released in the extracellular milieu by passing through the gasdermin-D (GSDMD) pore.</text>
</comment>
<dbReference type="GeneID" id="101991988"/>
<protein>
    <recommendedName>
        <fullName evidence="4 10">Interleukin-18</fullName>
        <shortName evidence="10">IL-18</shortName>
    </recommendedName>
</protein>
<evidence type="ECO:0000313" key="12">
    <source>
        <dbReference type="RefSeq" id="XP_026634756.1"/>
    </source>
</evidence>
<accession>A0ABM1TYE4</accession>
<evidence type="ECO:0000256" key="8">
    <source>
        <dbReference type="ARBA" id="ARBA00023612"/>
    </source>
</evidence>
<gene>
    <name evidence="12" type="primary">LOC101991988</name>
</gene>
<evidence type="ECO:0000256" key="7">
    <source>
        <dbReference type="ARBA" id="ARBA00022525"/>
    </source>
</evidence>
<dbReference type="PANTHER" id="PTHR10078">
    <property type="entry name" value="INTERLEUKIN-1 FAMILY MEMBER"/>
    <property type="match status" value="1"/>
</dbReference>
<keyword evidence="6 10" id="KW-0202">Cytokine</keyword>
<dbReference type="PIRSF" id="PIRSF015162">
    <property type="entry name" value="Interleukin_18"/>
    <property type="match status" value="1"/>
</dbReference>
<keyword evidence="5" id="KW-0963">Cytoplasm</keyword>
<evidence type="ECO:0000256" key="5">
    <source>
        <dbReference type="ARBA" id="ARBA00022490"/>
    </source>
</evidence>
<comment type="similarity">
    <text evidence="3 10">Belongs to the IL-1 family.</text>
</comment>
<dbReference type="Proteomes" id="UP000694915">
    <property type="component" value="Chromosome 5"/>
</dbReference>